<dbReference type="PANTHER" id="PTHR19288:SF46">
    <property type="entry name" value="HALOACID DEHALOGENASE-LIKE HYDROLASE DOMAIN-CONTAINING PROTEIN 2"/>
    <property type="match status" value="1"/>
</dbReference>
<dbReference type="AlphaFoldDB" id="I0J3C7"/>
<dbReference type="FunFam" id="3.40.50.1000:FF:000447">
    <property type="match status" value="1"/>
</dbReference>
<feature type="binding site" evidence="3">
    <location>
        <position position="88"/>
    </location>
    <ligand>
        <name>Mg(2+)</name>
        <dbReference type="ChEBI" id="CHEBI:18420"/>
    </ligand>
</feature>
<sequence length="331" mass="36108">MLSRSVASAVSPVSSSSSLLQNSKPIFCLKTLSGYRSSSFCGGSIRKINHKRLRMTSSTMTPRAMATQQLENAGQLIDSVETFIFDCDGVIWKGDKLIEGVPETLDMLRAKGKRLVFVTNNSTKSRKQYGKKFETLGLNVNEEEIFASSFAAAAYLQSINFPKDKKVYVIGEEGILKELELAGFQYLGGPFLFNGRYGTLCIRENPGCLFIATNRDAVTHLTDAQEWAGGGSMVGALVGSTQREPLVVGKPSTFMMDYLADKFGIQKSQICMVGDRLDTDILFGQNGGCKTLLVLSGVTSISMLESPENKIQPDFYTSKISDFLSPKAATV</sequence>
<evidence type="ECO:0000256" key="3">
    <source>
        <dbReference type="PIRSR" id="PIRSR000915-3"/>
    </source>
</evidence>
<dbReference type="GO" id="GO:0016791">
    <property type="term" value="F:phosphatase activity"/>
    <property type="evidence" value="ECO:0007669"/>
    <property type="project" value="TreeGrafter"/>
</dbReference>
<keyword evidence="3" id="KW-0479">Metal-binding</keyword>
<organism evidence="4">
    <name type="scientific">Arabidopsis halleri subsp. halleri</name>
    <name type="common">Arabis halleri</name>
    <dbReference type="NCBI Taxonomy" id="81971"/>
    <lineage>
        <taxon>Eukaryota</taxon>
        <taxon>Viridiplantae</taxon>
        <taxon>Streptophyta</taxon>
        <taxon>Embryophyta</taxon>
        <taxon>Tracheophyta</taxon>
        <taxon>Spermatophyta</taxon>
        <taxon>Magnoliopsida</taxon>
        <taxon>eudicotyledons</taxon>
        <taxon>Gunneridae</taxon>
        <taxon>Pentapetalae</taxon>
        <taxon>rosids</taxon>
        <taxon>malvids</taxon>
        <taxon>Brassicales</taxon>
        <taxon>Brassicaceae</taxon>
        <taxon>Camelineae</taxon>
        <taxon>Arabidopsis</taxon>
    </lineage>
</organism>
<comment type="cofactor">
    <cofactor evidence="3">
        <name>Mg(2+)</name>
        <dbReference type="ChEBI" id="CHEBI:18420"/>
    </cofactor>
    <text evidence="3">Divalent metal ions. Mg(2+) is the most effective.</text>
</comment>
<evidence type="ECO:0000256" key="2">
    <source>
        <dbReference type="PIRSR" id="PIRSR000915-2"/>
    </source>
</evidence>
<dbReference type="InterPro" id="IPR023214">
    <property type="entry name" value="HAD_sf"/>
</dbReference>
<reference evidence="4" key="1">
    <citation type="journal article" date="2013" name="New Phytol.">
        <title>Plant Defensin type 1 (PDF1): protein promiscuity and expression variation within the Arabidopsis genus shed light on zinc tolerance acquisition in Arabidopsis halleri.</title>
        <authorList>
            <person name="Shahzad Z."/>
            <person name="Ranwez V."/>
            <person name="Fizames C."/>
            <person name="Marques L."/>
            <person name="Le Martret B."/>
            <person name="Alassimone J."/>
            <person name="Gode C."/>
            <person name="Lacombe E."/>
            <person name="Castillo T."/>
            <person name="Saumitou-Laprade P."/>
            <person name="Berthomieu P."/>
            <person name="Gosti F."/>
        </authorList>
    </citation>
    <scope>NUCLEOTIDE SEQUENCE</scope>
    <source>
        <tissue evidence="4">Leaves</tissue>
    </source>
</reference>
<dbReference type="Gene3D" id="3.40.50.1000">
    <property type="entry name" value="HAD superfamily/HAD-like"/>
    <property type="match status" value="2"/>
</dbReference>
<proteinExistence type="predicted"/>
<accession>I0J3C7</accession>
<name>I0J3C7_ARAHH</name>
<feature type="active site" description="Nucleophile" evidence="1">
    <location>
        <position position="86"/>
    </location>
</feature>
<dbReference type="InterPro" id="IPR006357">
    <property type="entry name" value="HAD-SF_hydro_IIA"/>
</dbReference>
<dbReference type="SUPFAM" id="SSF56784">
    <property type="entry name" value="HAD-like"/>
    <property type="match status" value="1"/>
</dbReference>
<dbReference type="GO" id="GO:0005737">
    <property type="term" value="C:cytoplasm"/>
    <property type="evidence" value="ECO:0007669"/>
    <property type="project" value="TreeGrafter"/>
</dbReference>
<protein>
    <submittedName>
        <fullName evidence="4">2-phosphoglycolate phosphatase 1</fullName>
    </submittedName>
</protein>
<feature type="binding site" evidence="3">
    <location>
        <position position="86"/>
    </location>
    <ligand>
        <name>Mg(2+)</name>
        <dbReference type="ChEBI" id="CHEBI:18420"/>
    </ligand>
</feature>
<evidence type="ECO:0000313" key="4">
    <source>
        <dbReference type="EMBL" id="CCD74487.1"/>
    </source>
</evidence>
<evidence type="ECO:0000256" key="1">
    <source>
        <dbReference type="PIRSR" id="PIRSR000915-1"/>
    </source>
</evidence>
<feature type="binding site" evidence="2">
    <location>
        <position position="250"/>
    </location>
    <ligand>
        <name>substrate</name>
    </ligand>
</feature>
<feature type="active site" description="Proton donor" evidence="1">
    <location>
        <position position="88"/>
    </location>
</feature>
<dbReference type="EMBL" id="HE601749">
    <property type="protein sequence ID" value="CCD74487.1"/>
    <property type="molecule type" value="Genomic_DNA"/>
</dbReference>
<keyword evidence="3" id="KW-0460">Magnesium</keyword>
<feature type="binding site" evidence="3">
    <location>
        <position position="275"/>
    </location>
    <ligand>
        <name>Mg(2+)</name>
        <dbReference type="ChEBI" id="CHEBI:18420"/>
    </ligand>
</feature>
<dbReference type="PANTHER" id="PTHR19288">
    <property type="entry name" value="4-NITROPHENYLPHOSPHATASE-RELATED"/>
    <property type="match status" value="1"/>
</dbReference>
<dbReference type="Pfam" id="PF13344">
    <property type="entry name" value="Hydrolase_6"/>
    <property type="match status" value="1"/>
</dbReference>
<dbReference type="Pfam" id="PF13242">
    <property type="entry name" value="Hydrolase_like"/>
    <property type="match status" value="1"/>
</dbReference>
<dbReference type="GO" id="GO:0046872">
    <property type="term" value="F:metal ion binding"/>
    <property type="evidence" value="ECO:0007669"/>
    <property type="project" value="UniProtKB-KW"/>
</dbReference>
<dbReference type="InterPro" id="IPR036412">
    <property type="entry name" value="HAD-like_sf"/>
</dbReference>
<dbReference type="PIRSF" id="PIRSF000915">
    <property type="entry name" value="PGP-type_phosphatase"/>
    <property type="match status" value="1"/>
</dbReference>